<protein>
    <submittedName>
        <fullName evidence="2">Uncharacterized protein</fullName>
    </submittedName>
</protein>
<evidence type="ECO:0000313" key="1">
    <source>
        <dbReference type="Proteomes" id="UP000887579"/>
    </source>
</evidence>
<sequence length="88" mass="10055">MLGLPDVPLIDEAAIVQTTLADLLINFAKARIPSSGTLQVPRVTSTAIPNVQINHISYIESDLWRDRIKFWDNLALKYGYDWIEKRML</sequence>
<organism evidence="1 2">
    <name type="scientific">Panagrolaimus sp. ES5</name>
    <dbReference type="NCBI Taxonomy" id="591445"/>
    <lineage>
        <taxon>Eukaryota</taxon>
        <taxon>Metazoa</taxon>
        <taxon>Ecdysozoa</taxon>
        <taxon>Nematoda</taxon>
        <taxon>Chromadorea</taxon>
        <taxon>Rhabditida</taxon>
        <taxon>Tylenchina</taxon>
        <taxon>Panagrolaimomorpha</taxon>
        <taxon>Panagrolaimoidea</taxon>
        <taxon>Panagrolaimidae</taxon>
        <taxon>Panagrolaimus</taxon>
    </lineage>
</organism>
<dbReference type="Proteomes" id="UP000887579">
    <property type="component" value="Unplaced"/>
</dbReference>
<name>A0AC34G106_9BILA</name>
<accession>A0AC34G106</accession>
<reference evidence="2" key="1">
    <citation type="submission" date="2022-11" db="UniProtKB">
        <authorList>
            <consortium name="WormBaseParasite"/>
        </authorList>
    </citation>
    <scope>IDENTIFICATION</scope>
</reference>
<proteinExistence type="predicted"/>
<evidence type="ECO:0000313" key="2">
    <source>
        <dbReference type="WBParaSite" id="ES5_v2.g22873.t1"/>
    </source>
</evidence>
<dbReference type="WBParaSite" id="ES5_v2.g22873.t1">
    <property type="protein sequence ID" value="ES5_v2.g22873.t1"/>
    <property type="gene ID" value="ES5_v2.g22873"/>
</dbReference>